<name>A0A0R1N483_9LACO</name>
<gene>
    <name evidence="2" type="ORF">FD09_GL000153</name>
</gene>
<dbReference type="EMBL" id="AZEC01000001">
    <property type="protein sequence ID" value="KRL14505.1"/>
    <property type="molecule type" value="Genomic_DNA"/>
</dbReference>
<comment type="caution">
    <text evidence="2">The sequence shown here is derived from an EMBL/GenBank/DDBJ whole genome shotgun (WGS) entry which is preliminary data.</text>
</comment>
<dbReference type="InterPro" id="IPR036900">
    <property type="entry name" value="A-D-PHexomutase_C_sf"/>
</dbReference>
<keyword evidence="3" id="KW-1185">Reference proteome</keyword>
<protein>
    <recommendedName>
        <fullName evidence="1">Alpha-D-phosphohexomutase C-terminal domain-containing protein</fullName>
    </recommendedName>
</protein>
<dbReference type="AlphaFoldDB" id="A0A0R1N483"/>
<dbReference type="Pfam" id="PF00408">
    <property type="entry name" value="PGM_PMM_IV"/>
    <property type="match status" value="1"/>
</dbReference>
<dbReference type="STRING" id="1423792.FD09_GL000153"/>
<dbReference type="RefSeq" id="WP_420806829.1">
    <property type="nucleotide sequence ID" value="NZ_AZEC01000001.1"/>
</dbReference>
<dbReference type="GO" id="GO:0016868">
    <property type="term" value="F:intramolecular phosphotransferase activity"/>
    <property type="evidence" value="ECO:0007669"/>
    <property type="project" value="InterPro"/>
</dbReference>
<dbReference type="Gene3D" id="3.30.310.50">
    <property type="entry name" value="Alpha-D-phosphohexomutase, C-terminal domain"/>
    <property type="match status" value="1"/>
</dbReference>
<organism evidence="2 3">
    <name type="scientific">Schleiferilactobacillus perolens DSM 12744</name>
    <dbReference type="NCBI Taxonomy" id="1423792"/>
    <lineage>
        <taxon>Bacteria</taxon>
        <taxon>Bacillati</taxon>
        <taxon>Bacillota</taxon>
        <taxon>Bacilli</taxon>
        <taxon>Lactobacillales</taxon>
        <taxon>Lactobacillaceae</taxon>
        <taxon>Schleiferilactobacillus</taxon>
    </lineage>
</organism>
<feature type="domain" description="Alpha-D-phosphohexomutase C-terminal" evidence="1">
    <location>
        <begin position="2"/>
        <end position="34"/>
    </location>
</feature>
<proteinExistence type="predicted"/>
<dbReference type="PATRIC" id="fig|1423792.3.peg.156"/>
<sequence length="57" mass="6282">MKIIFKDGSWLAVRPSGTEPKIKTYIAARGNSAADAATVLTQLTKYVQHSLYEKNAK</sequence>
<reference evidence="2 3" key="1">
    <citation type="journal article" date="2015" name="Genome Announc.">
        <title>Expanding the biotechnology potential of lactobacilli through comparative genomics of 213 strains and associated genera.</title>
        <authorList>
            <person name="Sun Z."/>
            <person name="Harris H.M."/>
            <person name="McCann A."/>
            <person name="Guo C."/>
            <person name="Argimon S."/>
            <person name="Zhang W."/>
            <person name="Yang X."/>
            <person name="Jeffery I.B."/>
            <person name="Cooney J.C."/>
            <person name="Kagawa T.F."/>
            <person name="Liu W."/>
            <person name="Song Y."/>
            <person name="Salvetti E."/>
            <person name="Wrobel A."/>
            <person name="Rasinkangas P."/>
            <person name="Parkhill J."/>
            <person name="Rea M.C."/>
            <person name="O'Sullivan O."/>
            <person name="Ritari J."/>
            <person name="Douillard F.P."/>
            <person name="Paul Ross R."/>
            <person name="Yang R."/>
            <person name="Briner A.E."/>
            <person name="Felis G.E."/>
            <person name="de Vos W.M."/>
            <person name="Barrangou R."/>
            <person name="Klaenhammer T.R."/>
            <person name="Caufield P.W."/>
            <person name="Cui Y."/>
            <person name="Zhang H."/>
            <person name="O'Toole P.W."/>
        </authorList>
    </citation>
    <scope>NUCLEOTIDE SEQUENCE [LARGE SCALE GENOMIC DNA]</scope>
    <source>
        <strain evidence="2 3">DSM 12744</strain>
    </source>
</reference>
<accession>A0A0R1N483</accession>
<evidence type="ECO:0000313" key="2">
    <source>
        <dbReference type="EMBL" id="KRL14505.1"/>
    </source>
</evidence>
<evidence type="ECO:0000259" key="1">
    <source>
        <dbReference type="Pfam" id="PF00408"/>
    </source>
</evidence>
<dbReference type="InterPro" id="IPR005843">
    <property type="entry name" value="A-D-PHexomutase_C"/>
</dbReference>
<dbReference type="SUPFAM" id="SSF55957">
    <property type="entry name" value="Phosphoglucomutase, C-terminal domain"/>
    <property type="match status" value="1"/>
</dbReference>
<evidence type="ECO:0000313" key="3">
    <source>
        <dbReference type="Proteomes" id="UP000051330"/>
    </source>
</evidence>
<dbReference type="Proteomes" id="UP000051330">
    <property type="component" value="Unassembled WGS sequence"/>
</dbReference>